<protein>
    <recommendedName>
        <fullName evidence="3">Beta-ketoacyl synthase-like protein</fullName>
    </recommendedName>
</protein>
<keyword evidence="2" id="KW-1185">Reference proteome</keyword>
<accession>A0ABT0J7W3</accession>
<comment type="caution">
    <text evidence="1">The sequence shown here is derived from an EMBL/GenBank/DDBJ whole genome shotgun (WGS) entry which is preliminary data.</text>
</comment>
<sequence length="215" mass="20611">MSARAVVLPGTALLVPGAGGGTDRLGEVRRAVGDALDGLLASLGPGPQEDGALAVLAPAPRGASGRSGRLRPRLAGAGIADRWLPDVAGWPATPAPAAHVPASVALLALGAALVRAGRGGARSGVVVVEVAGCGPTPPEALAMLRRANGIVVAGGAGPGAPGAEAPGSPTGDPAVARALDAAAAPGAWAWRLTSVPGGHEHLPPSYTVGEGRAAG</sequence>
<dbReference type="RefSeq" id="WP_416345426.1">
    <property type="nucleotide sequence ID" value="NZ_JALQCY010000006.1"/>
</dbReference>
<organism evidence="1 2">
    <name type="scientific">Isoptericola peretonis</name>
    <dbReference type="NCBI Taxonomy" id="2918523"/>
    <lineage>
        <taxon>Bacteria</taxon>
        <taxon>Bacillati</taxon>
        <taxon>Actinomycetota</taxon>
        <taxon>Actinomycetes</taxon>
        <taxon>Micrococcales</taxon>
        <taxon>Promicromonosporaceae</taxon>
        <taxon>Isoptericola</taxon>
    </lineage>
</organism>
<evidence type="ECO:0000313" key="1">
    <source>
        <dbReference type="EMBL" id="MCK9795569.1"/>
    </source>
</evidence>
<reference evidence="1 2" key="1">
    <citation type="submission" date="2022-02" db="EMBL/GenBank/DDBJ databases">
        <title>The car tank lid bacteriome: a reservoir of bacteria with potential in bioremediation of fuel.</title>
        <authorList>
            <person name="Vidal-Verdu A."/>
            <person name="Gomez-Martinez D."/>
            <person name="Latorre-Perez A."/>
            <person name="Pereto J."/>
            <person name="Porcar M."/>
        </authorList>
    </citation>
    <scope>NUCLEOTIDE SEQUENCE [LARGE SCALE GENOMIC DNA]</scope>
    <source>
        <strain evidence="1 2">4D.3</strain>
    </source>
</reference>
<evidence type="ECO:0008006" key="3">
    <source>
        <dbReference type="Google" id="ProtNLM"/>
    </source>
</evidence>
<dbReference type="EMBL" id="JALQCY010000006">
    <property type="protein sequence ID" value="MCK9795569.1"/>
    <property type="molecule type" value="Genomic_DNA"/>
</dbReference>
<evidence type="ECO:0000313" key="2">
    <source>
        <dbReference type="Proteomes" id="UP001651050"/>
    </source>
</evidence>
<dbReference type="Proteomes" id="UP001651050">
    <property type="component" value="Unassembled WGS sequence"/>
</dbReference>
<proteinExistence type="predicted"/>
<name>A0ABT0J7W3_9MICO</name>
<gene>
    <name evidence="1" type="ORF">M1843_17630</name>
</gene>